<dbReference type="RefSeq" id="WP_146952288.1">
    <property type="nucleotide sequence ID" value="NZ_BAABBJ010000009.1"/>
</dbReference>
<sequence length="272" mass="28728">MALVEYHHVVTPASIRDVVEHLWVVRHGEGEPEHEVLLPDGRGCVVVAAGEPGRRVDALTGQVSLDRGGVRGIATRPVVRTQSGPSVRVGAQLTPWGLARLSPHALLVDAVAPVATLLGGPAVEACALAADRGDDAGAVGLLADALATAARFEDPELELLVPVLQGIDAQRGLVRAADVARTARVPVPQLHAWTSRHLGVEPAVYLAAVRFSAFVREAVGPGPVRPHDALAAIRWYVQAGYPPREVERFTGHRPVELRRIEQGIAAALAPVA</sequence>
<name>A0A512PBG8_9CELL</name>
<dbReference type="OrthoDB" id="4824114at2"/>
<dbReference type="AlphaFoldDB" id="A0A512PBG8"/>
<evidence type="ECO:0000313" key="2">
    <source>
        <dbReference type="Proteomes" id="UP000321798"/>
    </source>
</evidence>
<organism evidence="1 2">
    <name type="scientific">Cellulomonas soli</name>
    <dbReference type="NCBI Taxonomy" id="931535"/>
    <lineage>
        <taxon>Bacteria</taxon>
        <taxon>Bacillati</taxon>
        <taxon>Actinomycetota</taxon>
        <taxon>Actinomycetes</taxon>
        <taxon>Micrococcales</taxon>
        <taxon>Cellulomonadaceae</taxon>
        <taxon>Cellulomonas</taxon>
    </lineage>
</organism>
<comment type="caution">
    <text evidence="1">The sequence shown here is derived from an EMBL/GenBank/DDBJ whole genome shotgun (WGS) entry which is preliminary data.</text>
</comment>
<evidence type="ECO:0008006" key="3">
    <source>
        <dbReference type="Google" id="ProtNLM"/>
    </source>
</evidence>
<protein>
    <recommendedName>
        <fullName evidence="3">HTH araC/xylS-type domain-containing protein</fullName>
    </recommendedName>
</protein>
<keyword evidence="2" id="KW-1185">Reference proteome</keyword>
<reference evidence="1 2" key="1">
    <citation type="submission" date="2019-07" db="EMBL/GenBank/DDBJ databases">
        <title>Whole genome shotgun sequence of Cellulomonas soli NBRC 109434.</title>
        <authorList>
            <person name="Hosoyama A."/>
            <person name="Uohara A."/>
            <person name="Ohji S."/>
            <person name="Ichikawa N."/>
        </authorList>
    </citation>
    <scope>NUCLEOTIDE SEQUENCE [LARGE SCALE GENOMIC DNA]</scope>
    <source>
        <strain evidence="1 2">NBRC 109434</strain>
    </source>
</reference>
<gene>
    <name evidence="1" type="ORF">CSO01_12720</name>
</gene>
<proteinExistence type="predicted"/>
<accession>A0A512PBG8</accession>
<dbReference type="Proteomes" id="UP000321798">
    <property type="component" value="Unassembled WGS sequence"/>
</dbReference>
<evidence type="ECO:0000313" key="1">
    <source>
        <dbReference type="EMBL" id="GEP68557.1"/>
    </source>
</evidence>
<dbReference type="EMBL" id="BKAL01000003">
    <property type="protein sequence ID" value="GEP68557.1"/>
    <property type="molecule type" value="Genomic_DNA"/>
</dbReference>